<feature type="compositionally biased region" description="Polar residues" evidence="1">
    <location>
        <begin position="612"/>
        <end position="622"/>
    </location>
</feature>
<feature type="compositionally biased region" description="Basic and acidic residues" evidence="1">
    <location>
        <begin position="763"/>
        <end position="775"/>
    </location>
</feature>
<dbReference type="InterPro" id="IPR036279">
    <property type="entry name" value="5-3_exonuclease_C_sf"/>
</dbReference>
<dbReference type="Proteomes" id="UP000800235">
    <property type="component" value="Unassembled WGS sequence"/>
</dbReference>
<name>A0A9P4P282_9PEZI</name>
<dbReference type="PANTHER" id="PTHR11081:SF62">
    <property type="entry name" value="XPG-I DOMAIN-CONTAINING PROTEIN"/>
    <property type="match status" value="1"/>
</dbReference>
<dbReference type="PRINTS" id="PR00853">
    <property type="entry name" value="XPGRADSUPER"/>
</dbReference>
<proteinExistence type="predicted"/>
<reference evidence="3" key="1">
    <citation type="journal article" date="2020" name="Stud. Mycol.">
        <title>101 Dothideomycetes genomes: a test case for predicting lifestyles and emergence of pathogens.</title>
        <authorList>
            <person name="Haridas S."/>
            <person name="Albert R."/>
            <person name="Binder M."/>
            <person name="Bloem J."/>
            <person name="Labutti K."/>
            <person name="Salamov A."/>
            <person name="Andreopoulos B."/>
            <person name="Baker S."/>
            <person name="Barry K."/>
            <person name="Bills G."/>
            <person name="Bluhm B."/>
            <person name="Cannon C."/>
            <person name="Castanera R."/>
            <person name="Culley D."/>
            <person name="Daum C."/>
            <person name="Ezra D."/>
            <person name="Gonzalez J."/>
            <person name="Henrissat B."/>
            <person name="Kuo A."/>
            <person name="Liang C."/>
            <person name="Lipzen A."/>
            <person name="Lutzoni F."/>
            <person name="Magnuson J."/>
            <person name="Mondo S."/>
            <person name="Nolan M."/>
            <person name="Ohm R."/>
            <person name="Pangilinan J."/>
            <person name="Park H.-J."/>
            <person name="Ramirez L."/>
            <person name="Alfaro M."/>
            <person name="Sun H."/>
            <person name="Tritt A."/>
            <person name="Yoshinaga Y."/>
            <person name="Zwiers L.-H."/>
            <person name="Turgeon B."/>
            <person name="Goodwin S."/>
            <person name="Spatafora J."/>
            <person name="Crous P."/>
            <person name="Grigoriev I."/>
        </authorList>
    </citation>
    <scope>NUCLEOTIDE SEQUENCE</scope>
    <source>
        <strain evidence="3">CBS 130266</strain>
    </source>
</reference>
<keyword evidence="4" id="KW-1185">Reference proteome</keyword>
<dbReference type="Pfam" id="PF00867">
    <property type="entry name" value="XPG_I"/>
    <property type="match status" value="1"/>
</dbReference>
<dbReference type="SUPFAM" id="SSF88723">
    <property type="entry name" value="PIN domain-like"/>
    <property type="match status" value="1"/>
</dbReference>
<feature type="compositionally biased region" description="Pro residues" evidence="1">
    <location>
        <begin position="534"/>
        <end position="555"/>
    </location>
</feature>
<gene>
    <name evidence="3" type="ORF">EJ08DRAFT_603010</name>
</gene>
<feature type="compositionally biased region" description="Low complexity" evidence="1">
    <location>
        <begin position="674"/>
        <end position="690"/>
    </location>
</feature>
<dbReference type="SUPFAM" id="SSF47807">
    <property type="entry name" value="5' to 3' exonuclease, C-terminal subdomain"/>
    <property type="match status" value="1"/>
</dbReference>
<evidence type="ECO:0000256" key="1">
    <source>
        <dbReference type="SAM" id="MobiDB-lite"/>
    </source>
</evidence>
<feature type="compositionally biased region" description="Low complexity" evidence="1">
    <location>
        <begin position="488"/>
        <end position="499"/>
    </location>
</feature>
<comment type="caution">
    <text evidence="3">The sequence shown here is derived from an EMBL/GenBank/DDBJ whole genome shotgun (WGS) entry which is preliminary data.</text>
</comment>
<dbReference type="InterPro" id="IPR006086">
    <property type="entry name" value="XPG-I_dom"/>
</dbReference>
<dbReference type="InterPro" id="IPR006084">
    <property type="entry name" value="XPG/Rad2"/>
</dbReference>
<accession>A0A9P4P282</accession>
<feature type="region of interest" description="Disordered" evidence="1">
    <location>
        <begin position="740"/>
        <end position="821"/>
    </location>
</feature>
<organism evidence="3 4">
    <name type="scientific">Tothia fuscella</name>
    <dbReference type="NCBI Taxonomy" id="1048955"/>
    <lineage>
        <taxon>Eukaryota</taxon>
        <taxon>Fungi</taxon>
        <taxon>Dikarya</taxon>
        <taxon>Ascomycota</taxon>
        <taxon>Pezizomycotina</taxon>
        <taxon>Dothideomycetes</taxon>
        <taxon>Pleosporomycetidae</taxon>
        <taxon>Venturiales</taxon>
        <taxon>Cylindrosympodiaceae</taxon>
        <taxon>Tothia</taxon>
    </lineage>
</organism>
<evidence type="ECO:0000313" key="4">
    <source>
        <dbReference type="Proteomes" id="UP000800235"/>
    </source>
</evidence>
<feature type="region of interest" description="Disordered" evidence="1">
    <location>
        <begin position="609"/>
        <end position="628"/>
    </location>
</feature>
<dbReference type="SMART" id="SM00484">
    <property type="entry name" value="XPGI"/>
    <property type="match status" value="1"/>
</dbReference>
<dbReference type="OrthoDB" id="2959108at2759"/>
<protein>
    <recommendedName>
        <fullName evidence="2">XPG-I domain-containing protein</fullName>
    </recommendedName>
</protein>
<dbReference type="Gene3D" id="3.40.50.1010">
    <property type="entry name" value="5'-nuclease"/>
    <property type="match status" value="2"/>
</dbReference>
<dbReference type="GO" id="GO:0017108">
    <property type="term" value="F:5'-flap endonuclease activity"/>
    <property type="evidence" value="ECO:0007669"/>
    <property type="project" value="TreeGrafter"/>
</dbReference>
<dbReference type="InterPro" id="IPR029060">
    <property type="entry name" value="PIN-like_dom_sf"/>
</dbReference>
<feature type="domain" description="XPG-I" evidence="2">
    <location>
        <begin position="117"/>
        <end position="196"/>
    </location>
</feature>
<dbReference type="PANTHER" id="PTHR11081">
    <property type="entry name" value="FLAP ENDONUCLEASE FAMILY MEMBER"/>
    <property type="match status" value="1"/>
</dbReference>
<dbReference type="GO" id="GO:0006281">
    <property type="term" value="P:DNA repair"/>
    <property type="evidence" value="ECO:0007669"/>
    <property type="project" value="UniProtKB-ARBA"/>
</dbReference>
<sequence length="821" mass="90581">MGLSGIWEVLGEGELKSLAELSAEYFQKNGRPLRIAVDEVNWRFKNINQHGIKAIQEKVAAANPIEKANFHRIVALSQLNIQLLFVFDGPGRPWKRGKRGGGKIDWEKIRLTREMLNKLSIPWHEAPGEAEAECARLEQEGIVDAVWSDDSDTFMFGAKNLIRFHYLDKGNKKKQPKSTTHVRMWEASKIIEETGLDRENMIMWAMINGGDYDGTGLRNCGINTSKLAVQAGLGASLCAASSEADLAAWREELCQLFTRKRKDVTVPNEFPSASTLKKYATPKVSSREDLQQKHELFQSIWDGPINEAALRIFLYDKFNFWAKDYIKHVLPILLVKTLALTEEGKERANNFYRLEVVVAKRKSTIIGEQYLRKITFLPANVTTLPHFDKPPDDPTRQEDWAKKATKAGGPFDPLARVQCEILECILLRGIPHILAKAKDDAGAKAVATASGPAKKPRKKKQPVDIDEDIMEIPDPSTSSTSRKRKATSPEPSSHTSTTELAKSPKKQKTNAKEKVPKKSKTTKSNVDPSSSAPPDNPTPTPRKQFRPPPPMPRPLSQPTLPSTVNRISPARKAVVIGLPDSGDESEGLFVSEDTPARRKLVTDDSFHILSSREATPNPTPWRNNAPLPFRETPFSSPVHTAVSVAKLPKLPKFTKPLAPQISPVRAPALEVLKSPTPQTSSLQPPSSTTPYANAHLRNSPALTHVLAPSTSPARSNAFLAARSAWATRGFAMLDSRPKAVDTVETSSKKDSSILTPVKLSRSSFEDVIKSVESPKRTVPPPSSSDQFPRSQMPKSRSRPPKGPTSSGPKGPVGDVIDLTLD</sequence>
<evidence type="ECO:0000259" key="2">
    <source>
        <dbReference type="SMART" id="SM00484"/>
    </source>
</evidence>
<feature type="region of interest" description="Disordered" evidence="1">
    <location>
        <begin position="672"/>
        <end position="696"/>
    </location>
</feature>
<feature type="compositionally biased region" description="Basic and acidic residues" evidence="1">
    <location>
        <begin position="740"/>
        <end position="751"/>
    </location>
</feature>
<dbReference type="AlphaFoldDB" id="A0A9P4P282"/>
<dbReference type="EMBL" id="MU007011">
    <property type="protein sequence ID" value="KAF2436066.1"/>
    <property type="molecule type" value="Genomic_DNA"/>
</dbReference>
<feature type="region of interest" description="Disordered" evidence="1">
    <location>
        <begin position="447"/>
        <end position="567"/>
    </location>
</feature>
<evidence type="ECO:0000313" key="3">
    <source>
        <dbReference type="EMBL" id="KAF2436066.1"/>
    </source>
</evidence>
<dbReference type="CDD" id="cd09870">
    <property type="entry name" value="PIN_YEN1"/>
    <property type="match status" value="1"/>
</dbReference>